<dbReference type="EMBL" id="MFLA01000047">
    <property type="protein sequence ID" value="OGG57697.1"/>
    <property type="molecule type" value="Genomic_DNA"/>
</dbReference>
<evidence type="ECO:0000313" key="1">
    <source>
        <dbReference type="EMBL" id="OGG57697.1"/>
    </source>
</evidence>
<sequence length="130" mass="15221">MREKFVQDSIVKWLQGKQYVIHRVTDKVHGIDIKAYNNARHYYFIECKGETKGENSNLDFSTAMGQILLRMVAGKDSWKSYCIGIPDIREFTNQYAKFLKLPLQFRKQLKISFFFVDASGSVVKKDSWLK</sequence>
<proteinExistence type="predicted"/>
<gene>
    <name evidence="1" type="ORF">A2765_06190</name>
</gene>
<comment type="caution">
    <text evidence="1">The sequence shown here is derived from an EMBL/GenBank/DDBJ whole genome shotgun (WGS) entry which is preliminary data.</text>
</comment>
<organism evidence="1 2">
    <name type="scientific">Candidatus Kaiserbacteria bacterium RIFCSPHIGHO2_01_FULL_56_24</name>
    <dbReference type="NCBI Taxonomy" id="1798487"/>
    <lineage>
        <taxon>Bacteria</taxon>
        <taxon>Candidatus Kaiseribacteriota</taxon>
    </lineage>
</organism>
<evidence type="ECO:0000313" key="2">
    <source>
        <dbReference type="Proteomes" id="UP000176377"/>
    </source>
</evidence>
<reference evidence="1 2" key="1">
    <citation type="journal article" date="2016" name="Nat. Commun.">
        <title>Thousands of microbial genomes shed light on interconnected biogeochemical processes in an aquifer system.</title>
        <authorList>
            <person name="Anantharaman K."/>
            <person name="Brown C.T."/>
            <person name="Hug L.A."/>
            <person name="Sharon I."/>
            <person name="Castelle C.J."/>
            <person name="Probst A.J."/>
            <person name="Thomas B.C."/>
            <person name="Singh A."/>
            <person name="Wilkins M.J."/>
            <person name="Karaoz U."/>
            <person name="Brodie E.L."/>
            <person name="Williams K.H."/>
            <person name="Hubbard S.S."/>
            <person name="Banfield J.F."/>
        </authorList>
    </citation>
    <scope>NUCLEOTIDE SEQUENCE [LARGE SCALE GENOMIC DNA]</scope>
</reference>
<dbReference type="Proteomes" id="UP000176377">
    <property type="component" value="Unassembled WGS sequence"/>
</dbReference>
<accession>A0A1F6D8Q3</accession>
<protein>
    <recommendedName>
        <fullName evidence="3">Restriction endonuclease type IV Mrr domain-containing protein</fullName>
    </recommendedName>
</protein>
<evidence type="ECO:0008006" key="3">
    <source>
        <dbReference type="Google" id="ProtNLM"/>
    </source>
</evidence>
<dbReference type="AlphaFoldDB" id="A0A1F6D8Q3"/>
<name>A0A1F6D8Q3_9BACT</name>